<protein>
    <submittedName>
        <fullName evidence="1">Uncharacterized protein</fullName>
    </submittedName>
</protein>
<dbReference type="Proteomes" id="UP000615446">
    <property type="component" value="Unassembled WGS sequence"/>
</dbReference>
<proteinExistence type="predicted"/>
<gene>
    <name evidence="1" type="ORF">RCL2_001180800</name>
</gene>
<dbReference type="AlphaFoldDB" id="A0A8H3LFX8"/>
<evidence type="ECO:0000313" key="1">
    <source>
        <dbReference type="EMBL" id="GES84704.1"/>
    </source>
</evidence>
<organism evidence="1 2">
    <name type="scientific">Rhizophagus clarus</name>
    <dbReference type="NCBI Taxonomy" id="94130"/>
    <lineage>
        <taxon>Eukaryota</taxon>
        <taxon>Fungi</taxon>
        <taxon>Fungi incertae sedis</taxon>
        <taxon>Mucoromycota</taxon>
        <taxon>Glomeromycotina</taxon>
        <taxon>Glomeromycetes</taxon>
        <taxon>Glomerales</taxon>
        <taxon>Glomeraceae</taxon>
        <taxon>Rhizophagus</taxon>
    </lineage>
</organism>
<reference evidence="1" key="1">
    <citation type="submission" date="2019-10" db="EMBL/GenBank/DDBJ databases">
        <title>Conservation and host-specific expression of non-tandemly repeated heterogenous ribosome RNA gene in arbuscular mycorrhizal fungi.</title>
        <authorList>
            <person name="Maeda T."/>
            <person name="Kobayashi Y."/>
            <person name="Nakagawa T."/>
            <person name="Ezawa T."/>
            <person name="Yamaguchi K."/>
            <person name="Bino T."/>
            <person name="Nishimoto Y."/>
            <person name="Shigenobu S."/>
            <person name="Kawaguchi M."/>
        </authorList>
    </citation>
    <scope>NUCLEOTIDE SEQUENCE</scope>
    <source>
        <strain evidence="1">HR1</strain>
    </source>
</reference>
<evidence type="ECO:0000313" key="2">
    <source>
        <dbReference type="Proteomes" id="UP000615446"/>
    </source>
</evidence>
<comment type="caution">
    <text evidence="1">The sequence shown here is derived from an EMBL/GenBank/DDBJ whole genome shotgun (WGS) entry which is preliminary data.</text>
</comment>
<sequence>MHMLNQSNNKPDLDLNFGPVTNLFVNTFNKRVRTEENVSDIDESANLQDFYHDAMEHNQNPTVQCMNEIEDKVNNACSSLETMNNLTWSINRLIFSIQCLSVIIRHKSTTT</sequence>
<name>A0A8H3LFX8_9GLOM</name>
<accession>A0A8H3LFX8</accession>
<dbReference type="EMBL" id="BLAL01000083">
    <property type="protein sequence ID" value="GES84704.1"/>
    <property type="molecule type" value="Genomic_DNA"/>
</dbReference>